<dbReference type="Proteomes" id="UP000315751">
    <property type="component" value="Unassembled WGS sequence"/>
</dbReference>
<reference evidence="2 3" key="1">
    <citation type="submission" date="2019-06" db="EMBL/GenBank/DDBJ databases">
        <title>Genomic Encyclopedia of Type Strains, Phase IV (KMG-V): Genome sequencing to study the core and pangenomes of soil and plant-associated prokaryotes.</title>
        <authorList>
            <person name="Whitman W."/>
        </authorList>
    </citation>
    <scope>NUCLEOTIDE SEQUENCE [LARGE SCALE GENOMIC DNA]</scope>
    <source>
        <strain evidence="2 3">BR 11622</strain>
    </source>
</reference>
<comment type="caution">
    <text evidence="2">The sequence shown here is derived from an EMBL/GenBank/DDBJ whole genome shotgun (WGS) entry which is preliminary data.</text>
</comment>
<protein>
    <submittedName>
        <fullName evidence="2">Pimeloyl-ACP methyl ester carboxylesterase</fullName>
    </submittedName>
</protein>
<dbReference type="Pfam" id="PF00561">
    <property type="entry name" value="Abhydrolase_1"/>
    <property type="match status" value="1"/>
</dbReference>
<keyword evidence="3" id="KW-1185">Reference proteome</keyword>
<proteinExistence type="predicted"/>
<dbReference type="SUPFAM" id="SSF53474">
    <property type="entry name" value="alpha/beta-Hydrolases"/>
    <property type="match status" value="2"/>
</dbReference>
<gene>
    <name evidence="2" type="ORF">FBZ90_101208</name>
</gene>
<dbReference type="OrthoDB" id="9812774at2"/>
<dbReference type="InterPro" id="IPR050266">
    <property type="entry name" value="AB_hydrolase_sf"/>
</dbReference>
<organism evidence="2 3">
    <name type="scientific">Nitrospirillum amazonense</name>
    <dbReference type="NCBI Taxonomy" id="28077"/>
    <lineage>
        <taxon>Bacteria</taxon>
        <taxon>Pseudomonadati</taxon>
        <taxon>Pseudomonadota</taxon>
        <taxon>Alphaproteobacteria</taxon>
        <taxon>Rhodospirillales</taxon>
        <taxon>Azospirillaceae</taxon>
        <taxon>Nitrospirillum</taxon>
    </lineage>
</organism>
<dbReference type="Gene3D" id="3.40.50.1820">
    <property type="entry name" value="alpha/beta hydrolase"/>
    <property type="match status" value="2"/>
</dbReference>
<accession>A0A560HHE4</accession>
<sequence>MGDGRARIAKGYVQTAMGMVHYRRVGEGPPVVLLHDSPRSSLLHLPLLGALSDRFTVFALDTPGYGGSDPLTLMPGMAGRDPVIADFALALERTLAALGIGRAAFYACHTSSKILLDFTVRWPARVGVAVLDGLSIPTGDPDEGFIGRYMRPFEMDADGAWLAREWTRVKDTMRWFPWFAADPSTRMPIDMPSTGEMQAYCLDYFRAGPHYADAYRAAMRHNPMDNVARVTAPVVYAARADDVLFPCLDLLPPHCRIERLPADRTAWLVAIGDHLAAGAGAQAYQPPPAAGAADPPGRLYVDLPHGQVRLYRFGLPGDARPVLVLHDPPGGAAADTPLLRALGKRRLVLAPDLPGCGQSDALPVASLAAYAETLAELLRALAIGPVDLVAEGMATPIALTVMATHPDCVGAAVLDGVMLPGDTLRADMARRYCPPLVLSASGAHWQEVWHLLRDREAQFPWYDGAASAIRGRTPDMSVDRLRSLLMDVMAQPARYGDAVHVAVSRDVRPLLTQVGHPVLLCADPGDPRQGWSIGAAAVLPRGTVGPRPASPEGRAGLYLDYFERVNDATS</sequence>
<dbReference type="InterPro" id="IPR029058">
    <property type="entry name" value="AB_hydrolase_fold"/>
</dbReference>
<name>A0A560HHE4_9PROT</name>
<dbReference type="RefSeq" id="WP_145729141.1">
    <property type="nucleotide sequence ID" value="NZ_VITR01000001.1"/>
</dbReference>
<dbReference type="GO" id="GO:0016020">
    <property type="term" value="C:membrane"/>
    <property type="evidence" value="ECO:0007669"/>
    <property type="project" value="TreeGrafter"/>
</dbReference>
<feature type="domain" description="AB hydrolase-1" evidence="1">
    <location>
        <begin position="321"/>
        <end position="428"/>
    </location>
</feature>
<dbReference type="PANTHER" id="PTHR43798">
    <property type="entry name" value="MONOACYLGLYCEROL LIPASE"/>
    <property type="match status" value="1"/>
</dbReference>
<evidence type="ECO:0000313" key="3">
    <source>
        <dbReference type="Proteomes" id="UP000315751"/>
    </source>
</evidence>
<dbReference type="EMBL" id="VITR01000001">
    <property type="protein sequence ID" value="TWB45873.1"/>
    <property type="molecule type" value="Genomic_DNA"/>
</dbReference>
<evidence type="ECO:0000313" key="2">
    <source>
        <dbReference type="EMBL" id="TWB45873.1"/>
    </source>
</evidence>
<dbReference type="InterPro" id="IPR000073">
    <property type="entry name" value="AB_hydrolase_1"/>
</dbReference>
<dbReference type="PANTHER" id="PTHR43798:SF33">
    <property type="entry name" value="HYDROLASE, PUTATIVE (AFU_ORTHOLOGUE AFUA_2G14860)-RELATED"/>
    <property type="match status" value="1"/>
</dbReference>
<dbReference type="AlphaFoldDB" id="A0A560HHE4"/>
<evidence type="ECO:0000259" key="1">
    <source>
        <dbReference type="Pfam" id="PF00561"/>
    </source>
</evidence>